<evidence type="ECO:0000256" key="1">
    <source>
        <dbReference type="SAM" id="Phobius"/>
    </source>
</evidence>
<dbReference type="OrthoDB" id="2428269at2"/>
<feature type="domain" description="DUF3899" evidence="2">
    <location>
        <begin position="33"/>
        <end position="117"/>
    </location>
</feature>
<dbReference type="RefSeq" id="WP_097157072.1">
    <property type="nucleotide sequence ID" value="NZ_JBEPMQ010000003.1"/>
</dbReference>
<dbReference type="EMBL" id="OAOP01000001">
    <property type="protein sequence ID" value="SNX67264.1"/>
    <property type="molecule type" value="Genomic_DNA"/>
</dbReference>
<keyword evidence="1" id="KW-0812">Transmembrane</keyword>
<keyword evidence="1" id="KW-1133">Transmembrane helix</keyword>
<gene>
    <name evidence="3" type="ORF">SAMN05877753_101583</name>
</gene>
<evidence type="ECO:0000313" key="3">
    <source>
        <dbReference type="EMBL" id="SNX67264.1"/>
    </source>
</evidence>
<dbReference type="AlphaFoldDB" id="A0A285CI41"/>
<feature type="transmembrane region" description="Helical" evidence="1">
    <location>
        <begin position="35"/>
        <end position="61"/>
    </location>
</feature>
<proteinExistence type="predicted"/>
<keyword evidence="4" id="KW-1185">Reference proteome</keyword>
<reference evidence="3 4" key="1">
    <citation type="submission" date="2017-08" db="EMBL/GenBank/DDBJ databases">
        <authorList>
            <person name="de Groot N.N."/>
        </authorList>
    </citation>
    <scope>NUCLEOTIDE SEQUENCE [LARGE SCALE GENOMIC DNA]</scope>
    <source>
        <strain evidence="3 4">JC228</strain>
    </source>
</reference>
<organism evidence="3 4">
    <name type="scientific">Bacillus oleivorans</name>
    <dbReference type="NCBI Taxonomy" id="1448271"/>
    <lineage>
        <taxon>Bacteria</taxon>
        <taxon>Bacillati</taxon>
        <taxon>Bacillota</taxon>
        <taxon>Bacilli</taxon>
        <taxon>Bacillales</taxon>
        <taxon>Bacillaceae</taxon>
        <taxon>Bacillus</taxon>
    </lineage>
</organism>
<dbReference type="Proteomes" id="UP000219546">
    <property type="component" value="Unassembled WGS sequence"/>
</dbReference>
<protein>
    <submittedName>
        <fullName evidence="3">Uncharacterized protein DUF3899</fullName>
    </submittedName>
</protein>
<dbReference type="Pfam" id="PF13038">
    <property type="entry name" value="DUF3899"/>
    <property type="match status" value="1"/>
</dbReference>
<dbReference type="InterPro" id="IPR025007">
    <property type="entry name" value="DUF3899"/>
</dbReference>
<accession>A0A285CI41</accession>
<sequence length="125" mass="14470">MKNIITITGSLLILSFGVPIIFYQSWSFLYWMDSLFYIGLGLLIIGGAMLLIEGQFFSAFIRSSKHFFKTISKKEQIIQQIEGKKEERIHAYRKSFPSAKIYWFAGLSFCLISLLFSTFIVYLGR</sequence>
<name>A0A285CI41_9BACI</name>
<feature type="transmembrane region" description="Helical" evidence="1">
    <location>
        <begin position="7"/>
        <end position="29"/>
    </location>
</feature>
<evidence type="ECO:0000259" key="2">
    <source>
        <dbReference type="Pfam" id="PF13038"/>
    </source>
</evidence>
<feature type="transmembrane region" description="Helical" evidence="1">
    <location>
        <begin position="101"/>
        <end position="123"/>
    </location>
</feature>
<keyword evidence="1" id="KW-0472">Membrane</keyword>
<evidence type="ECO:0000313" key="4">
    <source>
        <dbReference type="Proteomes" id="UP000219546"/>
    </source>
</evidence>